<comment type="caution">
    <text evidence="2">The sequence shown here is derived from an EMBL/GenBank/DDBJ whole genome shotgun (WGS) entry which is preliminary data.</text>
</comment>
<dbReference type="PANTHER" id="PTHR43340:SF1">
    <property type="entry name" value="HYPOXANTHINE PHOSPHORIBOSYLTRANSFERASE"/>
    <property type="match status" value="1"/>
</dbReference>
<feature type="domain" description="Phosphoribosyltransferase" evidence="1">
    <location>
        <begin position="45"/>
        <end position="200"/>
    </location>
</feature>
<dbReference type="OrthoDB" id="9449045at2759"/>
<dbReference type="Pfam" id="PF00156">
    <property type="entry name" value="Pribosyltran"/>
    <property type="match status" value="1"/>
</dbReference>
<sequence>MESDHKYHAVVIPDDFSGYSACDFRLSQRYSKYIEGILVPRGMILDRLEKMALDILDNLERRGSTSLTLLCILKGAFKFAADLCEKLEAAAFSRQKNITIHLDFIVANTYVNDRVGHETRLSMCSDPGKYENKDLLVVEDLVDTGTTLHKLYSYLKSLNPRSIEVACLLVKRRQDCVSFDPDYVGFEVPDRFIVGYSIDYSDHFRELPHICVVNDQGKKQFAVRE</sequence>
<dbReference type="Gene3D" id="3.40.50.2020">
    <property type="match status" value="1"/>
</dbReference>
<dbReference type="GO" id="GO:0046100">
    <property type="term" value="P:hypoxanthine metabolic process"/>
    <property type="evidence" value="ECO:0007669"/>
    <property type="project" value="TreeGrafter"/>
</dbReference>
<dbReference type="InterPro" id="IPR050408">
    <property type="entry name" value="HGPRT"/>
</dbReference>
<dbReference type="GO" id="GO:0005829">
    <property type="term" value="C:cytosol"/>
    <property type="evidence" value="ECO:0007669"/>
    <property type="project" value="TreeGrafter"/>
</dbReference>
<dbReference type="CDD" id="cd06223">
    <property type="entry name" value="PRTases_typeI"/>
    <property type="match status" value="1"/>
</dbReference>
<evidence type="ECO:0000259" key="1">
    <source>
        <dbReference type="Pfam" id="PF00156"/>
    </source>
</evidence>
<dbReference type="AlphaFoldDB" id="A0A8T1MT33"/>
<dbReference type="GO" id="GO:0000287">
    <property type="term" value="F:magnesium ion binding"/>
    <property type="evidence" value="ECO:0007669"/>
    <property type="project" value="TreeGrafter"/>
</dbReference>
<dbReference type="InterPro" id="IPR029057">
    <property type="entry name" value="PRTase-like"/>
</dbReference>
<organism evidence="2 3">
    <name type="scientific">Clonorchis sinensis</name>
    <name type="common">Chinese liver fluke</name>
    <dbReference type="NCBI Taxonomy" id="79923"/>
    <lineage>
        <taxon>Eukaryota</taxon>
        <taxon>Metazoa</taxon>
        <taxon>Spiralia</taxon>
        <taxon>Lophotrochozoa</taxon>
        <taxon>Platyhelminthes</taxon>
        <taxon>Trematoda</taxon>
        <taxon>Digenea</taxon>
        <taxon>Opisthorchiida</taxon>
        <taxon>Opisthorchiata</taxon>
        <taxon>Opisthorchiidae</taxon>
        <taxon>Clonorchis</taxon>
    </lineage>
</organism>
<reference evidence="2 3" key="1">
    <citation type="journal article" date="2018" name="Biotechnol. Adv.">
        <title>Improved genomic resources and new bioinformatic workflow for the carcinogenic parasite Clonorchis sinensis: Biotechnological implications.</title>
        <authorList>
            <person name="Wang D."/>
            <person name="Korhonen P.K."/>
            <person name="Gasser R.B."/>
            <person name="Young N.D."/>
        </authorList>
    </citation>
    <scope>NUCLEOTIDE SEQUENCE [LARGE SCALE GENOMIC DNA]</scope>
    <source>
        <strain evidence="2">Cs-k2</strain>
    </source>
</reference>
<name>A0A8T1MT33_CLOSI</name>
<evidence type="ECO:0000313" key="3">
    <source>
        <dbReference type="Proteomes" id="UP000286415"/>
    </source>
</evidence>
<reference evidence="2 3" key="2">
    <citation type="journal article" date="2021" name="Genomics">
        <title>High-quality reference genome for Clonorchis sinensis.</title>
        <authorList>
            <person name="Young N.D."/>
            <person name="Stroehlein A.J."/>
            <person name="Kinkar L."/>
            <person name="Wang T."/>
            <person name="Sohn W.M."/>
            <person name="Chang B.C.H."/>
            <person name="Kaur P."/>
            <person name="Weisz D."/>
            <person name="Dudchenko O."/>
            <person name="Aiden E.L."/>
            <person name="Korhonen P.K."/>
            <person name="Gasser R.B."/>
        </authorList>
    </citation>
    <scope>NUCLEOTIDE SEQUENCE [LARGE SCALE GENOMIC DNA]</scope>
    <source>
        <strain evidence="2">Cs-k2</strain>
    </source>
</reference>
<keyword evidence="2" id="KW-0328">Glycosyltransferase</keyword>
<keyword evidence="3" id="KW-1185">Reference proteome</keyword>
<dbReference type="GO" id="GO:0032264">
    <property type="term" value="P:IMP salvage"/>
    <property type="evidence" value="ECO:0007669"/>
    <property type="project" value="TreeGrafter"/>
</dbReference>
<evidence type="ECO:0000313" key="2">
    <source>
        <dbReference type="EMBL" id="KAG5452036.1"/>
    </source>
</evidence>
<proteinExistence type="predicted"/>
<dbReference type="GO" id="GO:0004422">
    <property type="term" value="F:hypoxanthine phosphoribosyltransferase activity"/>
    <property type="evidence" value="ECO:0007669"/>
    <property type="project" value="TreeGrafter"/>
</dbReference>
<accession>A0A8T1MT33</accession>
<dbReference type="Proteomes" id="UP000286415">
    <property type="component" value="Unassembled WGS sequence"/>
</dbReference>
<dbReference type="PANTHER" id="PTHR43340">
    <property type="entry name" value="HYPOXANTHINE-GUANINE PHOSPHORIBOSYLTRANSFERASE"/>
    <property type="match status" value="1"/>
</dbReference>
<protein>
    <submittedName>
        <fullName evidence="2">Hypoxanthine-guanine phosphoribosyltransferase</fullName>
    </submittedName>
</protein>
<keyword evidence="2" id="KW-0808">Transferase</keyword>
<gene>
    <name evidence="2" type="ORF">CSKR_110644</name>
</gene>
<dbReference type="GO" id="GO:0032263">
    <property type="term" value="P:GMP salvage"/>
    <property type="evidence" value="ECO:0007669"/>
    <property type="project" value="TreeGrafter"/>
</dbReference>
<dbReference type="SUPFAM" id="SSF53271">
    <property type="entry name" value="PRTase-like"/>
    <property type="match status" value="1"/>
</dbReference>
<dbReference type="EMBL" id="NIRI02000042">
    <property type="protein sequence ID" value="KAG5452036.1"/>
    <property type="molecule type" value="Genomic_DNA"/>
</dbReference>
<dbReference type="GO" id="GO:0006178">
    <property type="term" value="P:guanine salvage"/>
    <property type="evidence" value="ECO:0007669"/>
    <property type="project" value="TreeGrafter"/>
</dbReference>
<dbReference type="InterPro" id="IPR000836">
    <property type="entry name" value="PRTase_dom"/>
</dbReference>